<keyword evidence="4" id="KW-0456">Lyase</keyword>
<dbReference type="RefSeq" id="WP_043067224.1">
    <property type="nucleotide sequence ID" value="NZ_BJOA01000136.1"/>
</dbReference>
<dbReference type="Gene3D" id="3.40.50.1100">
    <property type="match status" value="3"/>
</dbReference>
<evidence type="ECO:0000256" key="1">
    <source>
        <dbReference type="ARBA" id="ARBA00001933"/>
    </source>
</evidence>
<evidence type="ECO:0000313" key="5">
    <source>
        <dbReference type="EMBL" id="SDJ92100.1"/>
    </source>
</evidence>
<keyword evidence="6" id="KW-1185">Reference proteome</keyword>
<dbReference type="EMBL" id="FNED01000032">
    <property type="protein sequence ID" value="SDJ92100.1"/>
    <property type="molecule type" value="Genomic_DNA"/>
</dbReference>
<dbReference type="SUPFAM" id="SSF53686">
    <property type="entry name" value="Tryptophan synthase beta subunit-like PLP-dependent enzymes"/>
    <property type="match status" value="1"/>
</dbReference>
<dbReference type="PANTHER" id="PTHR42937:SF1">
    <property type="entry name" value="DIAMINOPROPIONATE AMMONIA-LYASE"/>
    <property type="match status" value="1"/>
</dbReference>
<protein>
    <submittedName>
        <fullName evidence="4">Diaminopropionate ammonia-lyase</fullName>
    </submittedName>
</protein>
<evidence type="ECO:0000313" key="6">
    <source>
        <dbReference type="Proteomes" id="UP000037269"/>
    </source>
</evidence>
<dbReference type="GO" id="GO:0030170">
    <property type="term" value="F:pyridoxal phosphate binding"/>
    <property type="evidence" value="ECO:0007669"/>
    <property type="project" value="InterPro"/>
</dbReference>
<evidence type="ECO:0000256" key="2">
    <source>
        <dbReference type="ARBA" id="ARBA00022898"/>
    </source>
</evidence>
<dbReference type="InterPro" id="IPR036052">
    <property type="entry name" value="TrpB-like_PALP_sf"/>
</dbReference>
<dbReference type="GO" id="GO:1901605">
    <property type="term" value="P:alpha-amino acid metabolic process"/>
    <property type="evidence" value="ECO:0007669"/>
    <property type="project" value="UniProtKB-ARBA"/>
</dbReference>
<sequence>MDTFRWTWNDRVRQTGEKVAMPLFTTEEAEKVRAFHQTFDGYTPTPLRSLRNLAQHLGVGKLYVKDESYRFGLNAFKALGGSYAIGQYLANRLGRDIGTLSFAELQSPEVKHELGSITFASATDGNHGRGVAWSATQFGQKSVIYMPKGSADIRLENIRRAGATAQITDLNYDDTVRLMKKHAEINDWVLVQDTTWDGYEEIPSYIMQGYMTMVVEALEQMQADGEDKPTHVFIQVGVGSIAGAVIGLLVNQFGEEKPITVIVEPTKADCHYRSAMAPSGQREYVTGSMDTIMAGLACGEPNPLSWSMIRDYSDMFISCPDFTAAHGMRLLGNPLGDDARIISGESGAVTSGLASLLMRDERLREARYKLGLNKDSIILVFNTEGDTDPENYRQIVWDGAHPNHI</sequence>
<dbReference type="Proteomes" id="UP000037269">
    <property type="component" value="Unassembled WGS sequence"/>
</dbReference>
<organism evidence="4 6">
    <name type="scientific">Aneurinibacillus migulanus</name>
    <name type="common">Bacillus migulanus</name>
    <dbReference type="NCBI Taxonomy" id="47500"/>
    <lineage>
        <taxon>Bacteria</taxon>
        <taxon>Bacillati</taxon>
        <taxon>Bacillota</taxon>
        <taxon>Bacilli</taxon>
        <taxon>Bacillales</taxon>
        <taxon>Paenibacillaceae</taxon>
        <taxon>Aneurinibacillus group</taxon>
        <taxon>Aneurinibacillus</taxon>
    </lineage>
</organism>
<dbReference type="GeneID" id="42309020"/>
<name>A0A0D1W443_ANEMI</name>
<dbReference type="NCBIfam" id="NF006058">
    <property type="entry name" value="PRK08206.1"/>
    <property type="match status" value="1"/>
</dbReference>
<evidence type="ECO:0000313" key="7">
    <source>
        <dbReference type="Proteomes" id="UP000182836"/>
    </source>
</evidence>
<dbReference type="InterPro" id="IPR010081">
    <property type="entry name" value="DiNH2opropionate_NH3_lyase"/>
</dbReference>
<reference evidence="5 7" key="2">
    <citation type="submission" date="2016-10" db="EMBL/GenBank/DDBJ databases">
        <authorList>
            <person name="de Groot N.N."/>
        </authorList>
    </citation>
    <scope>NUCLEOTIDE SEQUENCE [LARGE SCALE GENOMIC DNA]</scope>
    <source>
        <strain evidence="5 7">DSM 2895</strain>
    </source>
</reference>
<dbReference type="Pfam" id="PF00291">
    <property type="entry name" value="PALP"/>
    <property type="match status" value="1"/>
</dbReference>
<dbReference type="GO" id="GO:0008838">
    <property type="term" value="F:diaminopropionate ammonia-lyase activity"/>
    <property type="evidence" value="ECO:0007669"/>
    <property type="project" value="InterPro"/>
</dbReference>
<keyword evidence="2" id="KW-0663">Pyridoxal phosphate</keyword>
<comment type="cofactor">
    <cofactor evidence="1">
        <name>pyridoxal 5'-phosphate</name>
        <dbReference type="ChEBI" id="CHEBI:597326"/>
    </cofactor>
</comment>
<feature type="domain" description="Tryptophan synthase beta chain-like PALP" evidence="3">
    <location>
        <begin position="40"/>
        <end position="365"/>
    </location>
</feature>
<proteinExistence type="predicted"/>
<dbReference type="InterPro" id="IPR001926">
    <property type="entry name" value="TrpB-like_PALP"/>
</dbReference>
<dbReference type="OrthoDB" id="34584at2"/>
<dbReference type="CDD" id="cd00640">
    <property type="entry name" value="Trp-synth-beta_II"/>
    <property type="match status" value="1"/>
</dbReference>
<dbReference type="EMBL" id="LGUG01000009">
    <property type="protein sequence ID" value="KON90889.1"/>
    <property type="molecule type" value="Genomic_DNA"/>
</dbReference>
<dbReference type="NCBIfam" id="TIGR03528">
    <property type="entry name" value="2_3_DAP_am_ly"/>
    <property type="match status" value="1"/>
</dbReference>
<dbReference type="AlphaFoldDB" id="A0A0D1W443"/>
<accession>A0A0D1W443</accession>
<evidence type="ECO:0000313" key="4">
    <source>
        <dbReference type="EMBL" id="KON90889.1"/>
    </source>
</evidence>
<dbReference type="PATRIC" id="fig|47500.8.peg.2247"/>
<dbReference type="InterPro" id="IPR019871">
    <property type="entry name" value="DiNH2propionate_NH3-lyase_sub"/>
</dbReference>
<dbReference type="NCBIfam" id="TIGR01747">
    <property type="entry name" value="diampropi_NH3ly"/>
    <property type="match status" value="1"/>
</dbReference>
<dbReference type="PANTHER" id="PTHR42937">
    <property type="match status" value="1"/>
</dbReference>
<dbReference type="Proteomes" id="UP000182836">
    <property type="component" value="Unassembled WGS sequence"/>
</dbReference>
<evidence type="ECO:0000259" key="3">
    <source>
        <dbReference type="Pfam" id="PF00291"/>
    </source>
</evidence>
<dbReference type="STRING" id="47500.AF333_28225"/>
<gene>
    <name evidence="4" type="ORF">AF333_28225</name>
    <name evidence="5" type="ORF">SAMN04487909_13258</name>
</gene>
<reference evidence="4 6" key="1">
    <citation type="submission" date="2015-07" db="EMBL/GenBank/DDBJ databases">
        <title>Fjat-14205 dsm 2895.</title>
        <authorList>
            <person name="Liu B."/>
            <person name="Wang J."/>
            <person name="Zhu Y."/>
            <person name="Liu G."/>
            <person name="Chen Q."/>
            <person name="Chen Z."/>
            <person name="Lan J."/>
            <person name="Che J."/>
            <person name="Ge C."/>
            <person name="Shi H."/>
            <person name="Pan Z."/>
            <person name="Liu X."/>
        </authorList>
    </citation>
    <scope>NUCLEOTIDE SEQUENCE [LARGE SCALE GENOMIC DNA]</scope>
    <source>
        <strain evidence="4 6">DSM 2895</strain>
    </source>
</reference>